<evidence type="ECO:0000256" key="5">
    <source>
        <dbReference type="ARBA" id="ARBA00022989"/>
    </source>
</evidence>
<dbReference type="InterPro" id="IPR020846">
    <property type="entry name" value="MFS_dom"/>
</dbReference>
<dbReference type="KEGG" id="bthu:YBT1518_17270"/>
<feature type="transmembrane region" description="Helical" evidence="7">
    <location>
        <begin position="215"/>
        <end position="232"/>
    </location>
</feature>
<dbReference type="AlphaFoldDB" id="A0A9W3PGN2"/>
<evidence type="ECO:0000256" key="6">
    <source>
        <dbReference type="ARBA" id="ARBA00023136"/>
    </source>
</evidence>
<dbReference type="SUPFAM" id="SSF103473">
    <property type="entry name" value="MFS general substrate transporter"/>
    <property type="match status" value="1"/>
</dbReference>
<protein>
    <submittedName>
        <fullName evidence="9">Multidrug resistance protein B</fullName>
    </submittedName>
</protein>
<evidence type="ECO:0000256" key="1">
    <source>
        <dbReference type="ARBA" id="ARBA00004651"/>
    </source>
</evidence>
<dbReference type="CDD" id="cd17325">
    <property type="entry name" value="MFS_MdtG_SLC18_like"/>
    <property type="match status" value="1"/>
</dbReference>
<evidence type="ECO:0000256" key="7">
    <source>
        <dbReference type="SAM" id="Phobius"/>
    </source>
</evidence>
<reference evidence="9 10" key="1">
    <citation type="submission" date="2013-05" db="EMBL/GenBank/DDBJ databases">
        <title>Complete genome sequence of Bacillus thuringiensis YBT-1518, a typical strain with high toxicity to nematode.</title>
        <authorList>
            <person name="Wang P."/>
            <person name="Zhang C."/>
            <person name="Guo M."/>
            <person name="Guo S."/>
            <person name="Zhu Y."/>
            <person name="Zheng J."/>
            <person name="Zhu L."/>
            <person name="Ruan L."/>
            <person name="Peng D."/>
            <person name="Sun M."/>
        </authorList>
    </citation>
    <scope>NUCLEOTIDE SEQUENCE [LARGE SCALE GENOMIC DNA]</scope>
    <source>
        <strain evidence="9 10">YBT-1518</strain>
    </source>
</reference>
<organism evidence="9 10">
    <name type="scientific">Bacillus thuringiensis YBT-1518</name>
    <dbReference type="NCBI Taxonomy" id="529122"/>
    <lineage>
        <taxon>Bacteria</taxon>
        <taxon>Bacillati</taxon>
        <taxon>Bacillota</taxon>
        <taxon>Bacilli</taxon>
        <taxon>Bacillales</taxon>
        <taxon>Bacillaceae</taxon>
        <taxon>Bacillus</taxon>
        <taxon>Bacillus cereus group</taxon>
    </lineage>
</organism>
<feature type="domain" description="Major facilitator superfamily (MFS) profile" evidence="8">
    <location>
        <begin position="10"/>
        <end position="393"/>
    </location>
</feature>
<evidence type="ECO:0000259" key="8">
    <source>
        <dbReference type="PROSITE" id="PS50850"/>
    </source>
</evidence>
<accession>A0A9W3PGN2</accession>
<keyword evidence="3" id="KW-0813">Transport</keyword>
<proteinExistence type="inferred from homology"/>
<evidence type="ECO:0000256" key="2">
    <source>
        <dbReference type="ARBA" id="ARBA00007520"/>
    </source>
</evidence>
<feature type="transmembrane region" description="Helical" evidence="7">
    <location>
        <begin position="135"/>
        <end position="157"/>
    </location>
</feature>
<keyword evidence="4 7" id="KW-0812">Transmembrane</keyword>
<dbReference type="InterPro" id="IPR001958">
    <property type="entry name" value="Tet-R_TetA/multi-R_MdtG-like"/>
</dbReference>
<name>A0A9W3PGN2_BACTU</name>
<feature type="transmembrane region" description="Helical" evidence="7">
    <location>
        <begin position="105"/>
        <end position="123"/>
    </location>
</feature>
<evidence type="ECO:0000256" key="3">
    <source>
        <dbReference type="ARBA" id="ARBA00022448"/>
    </source>
</evidence>
<sequence length="404" mass="44285">MGIYNRKNLALVLALFNVFIVFLGIGLVVPVMPSYMRALHLGTDTMGYLIAMFAFFQLLTSPIAGIWVDIFGRKKMIIAGLILFSFSEFLFGVGNQIWVLFLSRALGGVSAACMMPAVTAFIADTTSLENRAKALGYLSAAISTGFIIGPGIGGFISDFGIRAPFFFAAVISGIAACFSVFILKEPVSKEQRIKMQDNKIQVSFLKEIKQSFHPLYFIPLLLVFVLGCGLSAYEHMFSFVVDKKFGFTPKDISIIISVSAILGVIAQIMFFEKLVKKFGEKGIIKYSLFIAAIIIVVSTFVGNYWMVAILTFIIFLAFDLLRPAITTLLSKIAGENQGFIGGMNSTYTSLGNIIGPATGGILLNINVNLPYIFVGLILTIGFGITVYWSKYITKNNRDTFPMQS</sequence>
<dbReference type="GO" id="GO:0022857">
    <property type="term" value="F:transmembrane transporter activity"/>
    <property type="evidence" value="ECO:0007669"/>
    <property type="project" value="InterPro"/>
</dbReference>
<dbReference type="InterPro" id="IPR036259">
    <property type="entry name" value="MFS_trans_sf"/>
</dbReference>
<dbReference type="PROSITE" id="PS50850">
    <property type="entry name" value="MFS"/>
    <property type="match status" value="1"/>
</dbReference>
<evidence type="ECO:0000256" key="4">
    <source>
        <dbReference type="ARBA" id="ARBA00022692"/>
    </source>
</evidence>
<feature type="transmembrane region" description="Helical" evidence="7">
    <location>
        <begin position="49"/>
        <end position="70"/>
    </location>
</feature>
<evidence type="ECO:0000313" key="10">
    <source>
        <dbReference type="Proteomes" id="UP000018566"/>
    </source>
</evidence>
<dbReference type="PANTHER" id="PTHR23504:SF115">
    <property type="entry name" value="MULTIDRUG RESISTANCE PROTEIN 2"/>
    <property type="match status" value="1"/>
</dbReference>
<comment type="subcellular location">
    <subcellularLocation>
        <location evidence="1">Cell membrane</location>
        <topology evidence="1">Multi-pass membrane protein</topology>
    </subcellularLocation>
</comment>
<dbReference type="PANTHER" id="PTHR23504">
    <property type="entry name" value="MAJOR FACILITATOR SUPERFAMILY DOMAIN-CONTAINING PROTEIN 10"/>
    <property type="match status" value="1"/>
</dbReference>
<feature type="transmembrane region" description="Helical" evidence="7">
    <location>
        <begin position="163"/>
        <end position="183"/>
    </location>
</feature>
<dbReference type="RefSeq" id="WP_023522415.1">
    <property type="nucleotide sequence ID" value="NC_022873.1"/>
</dbReference>
<dbReference type="PRINTS" id="PR01035">
    <property type="entry name" value="TCRTETA"/>
</dbReference>
<feature type="transmembrane region" description="Helical" evidence="7">
    <location>
        <begin position="283"/>
        <end position="301"/>
    </location>
</feature>
<feature type="transmembrane region" description="Helical" evidence="7">
    <location>
        <begin position="252"/>
        <end position="271"/>
    </location>
</feature>
<dbReference type="Gene3D" id="1.20.1250.20">
    <property type="entry name" value="MFS general substrate transporter like domains"/>
    <property type="match status" value="1"/>
</dbReference>
<dbReference type="EMBL" id="CP005935">
    <property type="protein sequence ID" value="AHA72610.1"/>
    <property type="molecule type" value="Genomic_DNA"/>
</dbReference>
<feature type="transmembrane region" description="Helical" evidence="7">
    <location>
        <begin position="371"/>
        <end position="388"/>
    </location>
</feature>
<dbReference type="Proteomes" id="UP000018566">
    <property type="component" value="Chromosome"/>
</dbReference>
<gene>
    <name evidence="9" type="ORF">YBT1518_17270</name>
</gene>
<keyword evidence="6 7" id="KW-0472">Membrane</keyword>
<keyword evidence="5 7" id="KW-1133">Transmembrane helix</keyword>
<dbReference type="GO" id="GO:0005886">
    <property type="term" value="C:plasma membrane"/>
    <property type="evidence" value="ECO:0007669"/>
    <property type="project" value="UniProtKB-SubCell"/>
</dbReference>
<dbReference type="InterPro" id="IPR005829">
    <property type="entry name" value="Sugar_transporter_CS"/>
</dbReference>
<comment type="similarity">
    <text evidence="2">Belongs to the major facilitator superfamily. TCR/Tet family.</text>
</comment>
<feature type="transmembrane region" description="Helical" evidence="7">
    <location>
        <begin position="9"/>
        <end position="29"/>
    </location>
</feature>
<feature type="transmembrane region" description="Helical" evidence="7">
    <location>
        <begin position="77"/>
        <end position="99"/>
    </location>
</feature>
<dbReference type="Pfam" id="PF07690">
    <property type="entry name" value="MFS_1"/>
    <property type="match status" value="1"/>
</dbReference>
<dbReference type="InterPro" id="IPR011701">
    <property type="entry name" value="MFS"/>
</dbReference>
<evidence type="ECO:0000313" key="9">
    <source>
        <dbReference type="EMBL" id="AHA72610.1"/>
    </source>
</evidence>
<dbReference type="PROSITE" id="PS00216">
    <property type="entry name" value="SUGAR_TRANSPORT_1"/>
    <property type="match status" value="1"/>
</dbReference>